<dbReference type="Proteomes" id="UP000738826">
    <property type="component" value="Unassembled WGS sequence"/>
</dbReference>
<accession>A0A8J7Z1G9</accession>
<dbReference type="AlphaFoldDB" id="A0A8J7Z1G9"/>
<dbReference type="Proteomes" id="UP000768163">
    <property type="component" value="Unassembled WGS sequence"/>
</dbReference>
<dbReference type="EMBL" id="JAACQH010000045">
    <property type="protein sequence ID" value="NCS91273.1"/>
    <property type="molecule type" value="Genomic_DNA"/>
</dbReference>
<dbReference type="EMBL" id="JAACVF010000038">
    <property type="protein sequence ID" value="NCN64736.1"/>
    <property type="molecule type" value="Genomic_DNA"/>
</dbReference>
<evidence type="ECO:0000313" key="2">
    <source>
        <dbReference type="EMBL" id="NCS91273.1"/>
    </source>
</evidence>
<proteinExistence type="predicted"/>
<name>A0A8J7Z1G9_9ARCH</name>
<gene>
    <name evidence="2" type="ORF">GW779_02460</name>
    <name evidence="1" type="ORF">GW910_01485</name>
</gene>
<comment type="caution">
    <text evidence="2">The sequence shown here is derived from an EMBL/GenBank/DDBJ whole genome shotgun (WGS) entry which is preliminary data.</text>
</comment>
<reference evidence="2" key="1">
    <citation type="submission" date="2019-11" db="EMBL/GenBank/DDBJ databases">
        <title>Lipid analysis of CO2-rich subsurface aquifers suggests an autotrophy-based deep biosphere with lysolipids enriched in CPR bacteria.</title>
        <authorList>
            <person name="Probst A.J."/>
            <person name="Elling F.J."/>
            <person name="Castelle C.J."/>
            <person name="Zhu Q."/>
            <person name="Elvert M."/>
            <person name="Birarda G."/>
            <person name="Holman H.-Y."/>
            <person name="Lane K.R."/>
            <person name="Ladd B."/>
            <person name="Ryan M.C."/>
            <person name="Woyke T."/>
            <person name="Hinrichs K.-U."/>
            <person name="Banfield J.F."/>
        </authorList>
    </citation>
    <scope>NUCLEOTIDE SEQUENCE</scope>
    <source>
        <strain evidence="1">CG_2015-01_33_1645</strain>
        <strain evidence="2">CG_2015-04_33_537</strain>
    </source>
</reference>
<evidence type="ECO:0000313" key="3">
    <source>
        <dbReference type="Proteomes" id="UP000738826"/>
    </source>
</evidence>
<organism evidence="2 3">
    <name type="scientific">Candidatus Altarchaeum hamiconexum</name>
    <dbReference type="NCBI Taxonomy" id="1803513"/>
    <lineage>
        <taxon>Archaea</taxon>
        <taxon>Candidatus Altarchaeota</taxon>
        <taxon>Candidatus Altiarchaeia</taxon>
        <taxon>Candidatus Altarchaeales</taxon>
        <taxon>Candidatus Altarchaeaceae</taxon>
        <taxon>Candidatus Altarchaeum</taxon>
    </lineage>
</organism>
<protein>
    <submittedName>
        <fullName evidence="2">Uncharacterized protein</fullName>
    </submittedName>
</protein>
<evidence type="ECO:0000313" key="1">
    <source>
        <dbReference type="EMBL" id="NCN64736.1"/>
    </source>
</evidence>
<sequence>MECDIDDEFGEDKSKLNLKKIDDAHYIGEYNRERYIVKILWIIDPESWWTRPGLCECVILDNYIFVSRGESDFYVFDIDGNFIWKQRLYGGNGIIYILCSDNYLLFITSLRSPNSNIRNTYRKCTFKNFW</sequence>